<dbReference type="OrthoDB" id="8957634at2"/>
<dbReference type="RefSeq" id="WP_042304520.1">
    <property type="nucleotide sequence ID" value="NZ_CP026112.1"/>
</dbReference>
<dbReference type="InterPro" id="IPR050471">
    <property type="entry name" value="AB_hydrolase"/>
</dbReference>
<organism evidence="3 4">
    <name type="scientific">Paraburkholderia terrae</name>
    <dbReference type="NCBI Taxonomy" id="311230"/>
    <lineage>
        <taxon>Bacteria</taxon>
        <taxon>Pseudomonadati</taxon>
        <taxon>Pseudomonadota</taxon>
        <taxon>Betaproteobacteria</taxon>
        <taxon>Burkholderiales</taxon>
        <taxon>Burkholderiaceae</taxon>
        <taxon>Paraburkholderia</taxon>
    </lineage>
</organism>
<dbReference type="PRINTS" id="PR00111">
    <property type="entry name" value="ABHYDROLASE"/>
</dbReference>
<keyword evidence="1" id="KW-0732">Signal</keyword>
<gene>
    <name evidence="3" type="ORF">C2L65_19400</name>
</gene>
<reference evidence="3 4" key="1">
    <citation type="submission" date="2018-01" db="EMBL/GenBank/DDBJ databases">
        <title>Species boundaries and ecological features among Paraburkholderia terrae DSMZ17804T, P. hospita DSMZ17164T and P. caribensis DSMZ13236T.</title>
        <authorList>
            <person name="Pratama A.A."/>
        </authorList>
    </citation>
    <scope>NUCLEOTIDE SEQUENCE [LARGE SCALE GENOMIC DNA]</scope>
    <source>
        <strain evidence="3 4">DSM 17804</strain>
    </source>
</reference>
<evidence type="ECO:0000313" key="3">
    <source>
        <dbReference type="EMBL" id="AUT61859.1"/>
    </source>
</evidence>
<dbReference type="Pfam" id="PF00561">
    <property type="entry name" value="Abhydrolase_1"/>
    <property type="match status" value="1"/>
</dbReference>
<dbReference type="GO" id="GO:0016787">
    <property type="term" value="F:hydrolase activity"/>
    <property type="evidence" value="ECO:0007669"/>
    <property type="project" value="UniProtKB-KW"/>
</dbReference>
<feature type="signal peptide" evidence="1">
    <location>
        <begin position="1"/>
        <end position="24"/>
    </location>
</feature>
<dbReference type="EMBL" id="CP026112">
    <property type="protein sequence ID" value="AUT61859.1"/>
    <property type="molecule type" value="Genomic_DNA"/>
</dbReference>
<dbReference type="Proteomes" id="UP000243502">
    <property type="component" value="Chromosome 2"/>
</dbReference>
<feature type="chain" id="PRO_5014427617" evidence="1">
    <location>
        <begin position="25"/>
        <end position="335"/>
    </location>
</feature>
<sequence length="335" mass="35696">MKRLHAVVPLAALLAGIIAAPVDAKTVSYPLENACPVVANRPDHDPSTREQIAHTPQGDIAYYRFGHGSPIVLQTGFRATLSEWDAAFLADLAKHHEVIVFDNRGVGRSLPTASSFTVQDMASDLSALIDTLKLRDVTVLGWSMGGAVATQLAIDHPANVQRVVLMSAPAPGRLGVPVAPDVEATLSGKPGTTFNDVMKVLFPPSAAKEAGECFRKNMFVPAGYASSTISATVTAGQTALLRAWEQDDAAADALRTLHTDTLILTGDDDTILSKQNAEALARTLPDAQLLVVRSAGHAMMYQYPHALASAINRFITQSQAHPRQTTKAAQLHEQA</sequence>
<evidence type="ECO:0000256" key="1">
    <source>
        <dbReference type="SAM" id="SignalP"/>
    </source>
</evidence>
<evidence type="ECO:0000259" key="2">
    <source>
        <dbReference type="Pfam" id="PF00561"/>
    </source>
</evidence>
<accession>A0A2I8EQT0</accession>
<dbReference type="PANTHER" id="PTHR43433">
    <property type="entry name" value="HYDROLASE, ALPHA/BETA FOLD FAMILY PROTEIN"/>
    <property type="match status" value="1"/>
</dbReference>
<proteinExistence type="predicted"/>
<dbReference type="KEGG" id="pter:C2L65_19400"/>
<name>A0A2I8EQT0_9BURK</name>
<keyword evidence="3" id="KW-0378">Hydrolase</keyword>
<dbReference type="InterPro" id="IPR000073">
    <property type="entry name" value="AB_hydrolase_1"/>
</dbReference>
<dbReference type="AlphaFoldDB" id="A0A2I8EQT0"/>
<evidence type="ECO:0000313" key="4">
    <source>
        <dbReference type="Proteomes" id="UP000243502"/>
    </source>
</evidence>
<protein>
    <submittedName>
        <fullName evidence="3">Alpha/beta hydrolase</fullName>
    </submittedName>
</protein>
<feature type="domain" description="AB hydrolase-1" evidence="2">
    <location>
        <begin position="70"/>
        <end position="301"/>
    </location>
</feature>
<dbReference type="Gene3D" id="3.40.50.1820">
    <property type="entry name" value="alpha/beta hydrolase"/>
    <property type="match status" value="1"/>
</dbReference>
<dbReference type="InterPro" id="IPR029058">
    <property type="entry name" value="AB_hydrolase_fold"/>
</dbReference>
<dbReference type="SUPFAM" id="SSF53474">
    <property type="entry name" value="alpha/beta-Hydrolases"/>
    <property type="match status" value="1"/>
</dbReference>
<dbReference type="PANTHER" id="PTHR43433:SF5">
    <property type="entry name" value="AB HYDROLASE-1 DOMAIN-CONTAINING PROTEIN"/>
    <property type="match status" value="1"/>
</dbReference>